<dbReference type="GO" id="GO:0031267">
    <property type="term" value="F:small GTPase binding"/>
    <property type="evidence" value="ECO:0007669"/>
    <property type="project" value="TreeGrafter"/>
</dbReference>
<evidence type="ECO:0008006" key="5">
    <source>
        <dbReference type="Google" id="ProtNLM"/>
    </source>
</evidence>
<reference evidence="3" key="1">
    <citation type="submission" date="2023-06" db="EMBL/GenBank/DDBJ databases">
        <authorList>
            <person name="Delattre M."/>
        </authorList>
    </citation>
    <scope>NUCLEOTIDE SEQUENCE</scope>
    <source>
        <strain evidence="3">AF72</strain>
    </source>
</reference>
<evidence type="ECO:0000313" key="4">
    <source>
        <dbReference type="Proteomes" id="UP001177023"/>
    </source>
</evidence>
<feature type="region of interest" description="Disordered" evidence="2">
    <location>
        <begin position="295"/>
        <end position="318"/>
    </location>
</feature>
<protein>
    <recommendedName>
        <fullName evidence="5">Coiled-coil domain-containing protein 186</fullName>
    </recommendedName>
</protein>
<feature type="compositionally biased region" description="Basic and acidic residues" evidence="2">
    <location>
        <begin position="295"/>
        <end position="309"/>
    </location>
</feature>
<feature type="compositionally biased region" description="Basic and acidic residues" evidence="2">
    <location>
        <begin position="466"/>
        <end position="477"/>
    </location>
</feature>
<feature type="compositionally biased region" description="Polar residues" evidence="2">
    <location>
        <begin position="478"/>
        <end position="489"/>
    </location>
</feature>
<dbReference type="EMBL" id="CATQJA010002609">
    <property type="protein sequence ID" value="CAJ0572932.1"/>
    <property type="molecule type" value="Genomic_DNA"/>
</dbReference>
<dbReference type="Proteomes" id="UP001177023">
    <property type="component" value="Unassembled WGS sequence"/>
</dbReference>
<keyword evidence="1" id="KW-0175">Coiled coil</keyword>
<organism evidence="3 4">
    <name type="scientific">Mesorhabditis spiculigera</name>
    <dbReference type="NCBI Taxonomy" id="96644"/>
    <lineage>
        <taxon>Eukaryota</taxon>
        <taxon>Metazoa</taxon>
        <taxon>Ecdysozoa</taxon>
        <taxon>Nematoda</taxon>
        <taxon>Chromadorea</taxon>
        <taxon>Rhabditida</taxon>
        <taxon>Rhabditina</taxon>
        <taxon>Rhabditomorpha</taxon>
        <taxon>Rhabditoidea</taxon>
        <taxon>Rhabditidae</taxon>
        <taxon>Mesorhabditinae</taxon>
        <taxon>Mesorhabditis</taxon>
    </lineage>
</organism>
<feature type="region of interest" description="Disordered" evidence="2">
    <location>
        <begin position="463"/>
        <end position="489"/>
    </location>
</feature>
<feature type="compositionally biased region" description="Low complexity" evidence="2">
    <location>
        <begin position="560"/>
        <end position="575"/>
    </location>
</feature>
<feature type="compositionally biased region" description="Pro residues" evidence="2">
    <location>
        <begin position="32"/>
        <end position="41"/>
    </location>
</feature>
<dbReference type="AlphaFoldDB" id="A0AA36CPJ5"/>
<dbReference type="GO" id="GO:0005802">
    <property type="term" value="C:trans-Golgi network"/>
    <property type="evidence" value="ECO:0007669"/>
    <property type="project" value="TreeGrafter"/>
</dbReference>
<dbReference type="PANTHER" id="PTHR18911">
    <property type="entry name" value="CTCL TUMOR ANTIGEN HD-CL-01"/>
    <property type="match status" value="1"/>
</dbReference>
<gene>
    <name evidence="3" type="ORF">MSPICULIGERA_LOCUS11305</name>
</gene>
<accession>A0AA36CPJ5</accession>
<feature type="region of interest" description="Disordered" evidence="2">
    <location>
        <begin position="538"/>
        <end position="597"/>
    </location>
</feature>
<sequence length="741" mass="85169">MSSPEGTSEADTESHDGSPRHADPASPSPSENEPPPRPPAPKRLTPEGTPQHGNNLEASPLHNLYEKFSAKEKEIEKLEQQNSDYREQLIRTIRERDLNEELVKNVRQEQAEKFADLQRRNNDLESQLRVSKDRATAQEAHYTATTKDLVAKFNAQIAQLTKKQENAEREKNEAVVKYAMKEGEIMRVADENKKKGEENRRLKQELDNFLKSADHERLEELEKAKQQLTVELEKVKHERFDLDNRLKISEKRIEVVQLAANDQKQQNEVLRRQMVQIKEEKAAFQENVRSLEFRIQSESERKNQQDQESSKIQGEQEEMYRSLVEDLERTKKLNRELGEKVEELARENSSLMTNLTTIEAQLRKEEAEHAVVRKKAEDLEGIERKVNGSLEEARKARLAKDEAEADKATAESEADSCRKQAERMLEITEQLTNRNTQLCSEMETMREENTILQEKLIAAEGAQSRAENKLADNEARETTSTQNLETELQMTKEEMRAKNDKIYELQKKLENEINQAGIYKKKTMSNLKELKAEVSNLQKQLKQQQQNSQSGQPEVVVELPGPSSGSRSRTSSITSMDQVARSSEASFNMQSPQEEITPPPYQQQMIEKIVKLQKQLARRSEKIEFLEEHVRQCLEELQKKTKIIQYYALREEASLLVPDDKDLKKVPISKKTAPAYSLMGSMWSMGSDKSALQLATEVNSRLQAVLEDTLLKNIALKSSVDKLGEEIARLSRENRQLTLKK</sequence>
<feature type="coiled-coil region" evidence="1">
    <location>
        <begin position="713"/>
        <end position="740"/>
    </location>
</feature>
<feature type="compositionally biased region" description="Low complexity" evidence="2">
    <location>
        <begin position="538"/>
        <end position="549"/>
    </location>
</feature>
<keyword evidence="4" id="KW-1185">Reference proteome</keyword>
<comment type="caution">
    <text evidence="3">The sequence shown here is derived from an EMBL/GenBank/DDBJ whole genome shotgun (WGS) entry which is preliminary data.</text>
</comment>
<evidence type="ECO:0000256" key="2">
    <source>
        <dbReference type="SAM" id="MobiDB-lite"/>
    </source>
</evidence>
<evidence type="ECO:0000256" key="1">
    <source>
        <dbReference type="SAM" id="Coils"/>
    </source>
</evidence>
<feature type="compositionally biased region" description="Polar residues" evidence="2">
    <location>
        <begin position="576"/>
        <end position="594"/>
    </location>
</feature>
<evidence type="ECO:0000313" key="3">
    <source>
        <dbReference type="EMBL" id="CAJ0572932.1"/>
    </source>
</evidence>
<dbReference type="GO" id="GO:0099518">
    <property type="term" value="P:vesicle cytoskeletal trafficking"/>
    <property type="evidence" value="ECO:0007669"/>
    <property type="project" value="TreeGrafter"/>
</dbReference>
<feature type="region of interest" description="Disordered" evidence="2">
    <location>
        <begin position="393"/>
        <end position="416"/>
    </location>
</feature>
<feature type="compositionally biased region" description="Basic and acidic residues" evidence="2">
    <location>
        <begin position="12"/>
        <end position="23"/>
    </location>
</feature>
<proteinExistence type="predicted"/>
<feature type="region of interest" description="Disordered" evidence="2">
    <location>
        <begin position="1"/>
        <end position="67"/>
    </location>
</feature>
<dbReference type="PANTHER" id="PTHR18911:SF5">
    <property type="entry name" value="COILED-COIL DOMAIN-CONTAINING PROTEIN 186"/>
    <property type="match status" value="1"/>
</dbReference>
<dbReference type="InterPro" id="IPR038830">
    <property type="entry name" value="CCDC186"/>
</dbReference>
<name>A0AA36CPJ5_9BILA</name>
<feature type="non-terminal residue" evidence="3">
    <location>
        <position position="1"/>
    </location>
</feature>